<dbReference type="EMBL" id="SRRZ01000156">
    <property type="protein sequence ID" value="NQE37853.1"/>
    <property type="molecule type" value="Genomic_DNA"/>
</dbReference>
<organism evidence="1 2">
    <name type="scientific">Microcoleus asticus IPMA8</name>
    <dbReference type="NCBI Taxonomy" id="2563858"/>
    <lineage>
        <taxon>Bacteria</taxon>
        <taxon>Bacillati</taxon>
        <taxon>Cyanobacteriota</taxon>
        <taxon>Cyanophyceae</taxon>
        <taxon>Oscillatoriophycideae</taxon>
        <taxon>Oscillatoriales</taxon>
        <taxon>Microcoleaceae</taxon>
        <taxon>Microcoleus</taxon>
        <taxon>Microcoleus asticus</taxon>
    </lineage>
</organism>
<gene>
    <name evidence="1" type="ORF">E5S67_05634</name>
</gene>
<sequence>MRLDCSKLELRAQKRSPASAIISQIPVFRSRYRIKQKVVDVLSALVSRAGCLSIAPIARKSQVFGSSPTFEPAIELGVEPATVKCATDDTSNNTGLDYRTPIVQPTNHINAFRCSDLFGCWHASQFFLQTNQSCDNLINVQKSVPTKKNRWKKRRKSGVDPALSRKCDEIIQSLSQNARRYPKPVLFRLRGIDDR</sequence>
<proteinExistence type="predicted"/>
<accession>A0ABX2D5P2</accession>
<protein>
    <submittedName>
        <fullName evidence="1">Uncharacterized protein</fullName>
    </submittedName>
</protein>
<evidence type="ECO:0000313" key="2">
    <source>
        <dbReference type="Proteomes" id="UP000702425"/>
    </source>
</evidence>
<dbReference type="Proteomes" id="UP000702425">
    <property type="component" value="Unassembled WGS sequence"/>
</dbReference>
<keyword evidence="2" id="KW-1185">Reference proteome</keyword>
<evidence type="ECO:0000313" key="1">
    <source>
        <dbReference type="EMBL" id="NQE37853.1"/>
    </source>
</evidence>
<reference evidence="1 2" key="1">
    <citation type="journal article" date="2020" name="Sci. Rep.">
        <title>A novel cyanobacterial geosmin producer, revising GeoA distribution and dispersion patterns in Bacteria.</title>
        <authorList>
            <person name="Churro C."/>
            <person name="Semedo-Aguiar A.P."/>
            <person name="Silva A.D."/>
            <person name="Pereira-Leal J.B."/>
            <person name="Leite R.B."/>
        </authorList>
    </citation>
    <scope>NUCLEOTIDE SEQUENCE [LARGE SCALE GENOMIC DNA]</scope>
    <source>
        <strain evidence="1 2">IPMA8</strain>
    </source>
</reference>
<comment type="caution">
    <text evidence="1">The sequence shown here is derived from an EMBL/GenBank/DDBJ whole genome shotgun (WGS) entry which is preliminary data.</text>
</comment>
<name>A0ABX2D5P2_9CYAN</name>